<accession>A0ABR4WRU9</accession>
<protein>
    <recommendedName>
        <fullName evidence="4">FtsX-like permease family protein</fullName>
    </recommendedName>
</protein>
<gene>
    <name evidence="2" type="ORF">FP66_09770</name>
</gene>
<keyword evidence="1" id="KW-0472">Membrane</keyword>
<evidence type="ECO:0000313" key="3">
    <source>
        <dbReference type="Proteomes" id="UP000029721"/>
    </source>
</evidence>
<evidence type="ECO:0000256" key="1">
    <source>
        <dbReference type="SAM" id="Phobius"/>
    </source>
</evidence>
<organism evidence="2 3">
    <name type="scientific">Halomonas salina</name>
    <dbReference type="NCBI Taxonomy" id="42565"/>
    <lineage>
        <taxon>Bacteria</taxon>
        <taxon>Pseudomonadati</taxon>
        <taxon>Pseudomonadota</taxon>
        <taxon>Gammaproteobacteria</taxon>
        <taxon>Oceanospirillales</taxon>
        <taxon>Halomonadaceae</taxon>
        <taxon>Halomonas</taxon>
    </lineage>
</organism>
<feature type="transmembrane region" description="Helical" evidence="1">
    <location>
        <begin position="194"/>
        <end position="217"/>
    </location>
</feature>
<dbReference type="EMBL" id="JOKD01000038">
    <property type="protein sequence ID" value="KGE77441.1"/>
    <property type="molecule type" value="Genomic_DNA"/>
</dbReference>
<dbReference type="InterPro" id="IPR038766">
    <property type="entry name" value="Membrane_comp_ABC_pdt"/>
</dbReference>
<keyword evidence="3" id="KW-1185">Reference proteome</keyword>
<proteinExistence type="predicted"/>
<feature type="transmembrane region" description="Helical" evidence="1">
    <location>
        <begin position="279"/>
        <end position="299"/>
    </location>
</feature>
<dbReference type="Proteomes" id="UP000029721">
    <property type="component" value="Unassembled WGS sequence"/>
</dbReference>
<dbReference type="PANTHER" id="PTHR30287">
    <property type="entry name" value="MEMBRANE COMPONENT OF PREDICTED ABC SUPERFAMILY METABOLITE UPTAKE TRANSPORTER"/>
    <property type="match status" value="1"/>
</dbReference>
<feature type="non-terminal residue" evidence="2">
    <location>
        <position position="1"/>
    </location>
</feature>
<feature type="transmembrane region" description="Helical" evidence="1">
    <location>
        <begin position="243"/>
        <end position="267"/>
    </location>
</feature>
<dbReference type="RefSeq" id="WP_035597717.1">
    <property type="nucleotide sequence ID" value="NZ_JOKD01000038.1"/>
</dbReference>
<sequence>AALNEGAESRSDLYPMVRGRLTAIDGAEPREAVPAEARGDNALRRELNLTWRADPPEGNRLVAGEWFDAEAATSGEAATPVPISLESGLAGRLGLELGDVLTFTVGSATIDGEITSLRDLDWDSFRPNFYVIFPPGVLERFGHSYITAFHLAPDERALPGRLVRDFPGVTLLDVEAILERVREVLSQVTRAVELVLVLVLLAGISVLHAALAASLPVRAHEAGLLRVFGAGDRLLRRVQGAEFALLGLASGLLAAALTELAAAGLYGGWLDLTPRWHPALWLALPLGGALLVGAIGQWLSRGIRRRAPAESLGLLGET</sequence>
<comment type="caution">
    <text evidence="2">The sequence shown here is derived from an EMBL/GenBank/DDBJ whole genome shotgun (WGS) entry which is preliminary data.</text>
</comment>
<evidence type="ECO:0008006" key="4">
    <source>
        <dbReference type="Google" id="ProtNLM"/>
    </source>
</evidence>
<keyword evidence="1" id="KW-1133">Transmembrane helix</keyword>
<keyword evidence="1" id="KW-0812">Transmembrane</keyword>
<dbReference type="PANTHER" id="PTHR30287:SF1">
    <property type="entry name" value="INNER MEMBRANE PROTEIN"/>
    <property type="match status" value="1"/>
</dbReference>
<reference evidence="2 3" key="1">
    <citation type="submission" date="2014-06" db="EMBL/GenBank/DDBJ databases">
        <title>Draft genome sequence of an extremely salt tolerant bacteria Halomonas salina/CIFRI 1.</title>
        <authorList>
            <person name="Behera B.D."/>
            <person name="Meena D.K."/>
            <person name="Das P."/>
            <person name="Maharana J."/>
            <person name="Paria P."/>
            <person name="Sharma A.P."/>
            <person name="Shamsudheen K.V."/>
            <person name="Rijit J."/>
            <person name="Dixit V."/>
            <person name="Verma A."/>
            <person name="Scaria V."/>
            <person name="Sivasubbu S."/>
        </authorList>
    </citation>
    <scope>NUCLEOTIDE SEQUENCE [LARGE SCALE GENOMIC DNA]</scope>
    <source>
        <strain evidence="2 3">CIFRI 1</strain>
    </source>
</reference>
<evidence type="ECO:0000313" key="2">
    <source>
        <dbReference type="EMBL" id="KGE77441.1"/>
    </source>
</evidence>
<name>A0ABR4WRU9_9GAMM</name>